<organism evidence="2 3">
    <name type="scientific">Massilicoli timonensis</name>
    <dbReference type="NCBI Taxonomy" id="2015901"/>
    <lineage>
        <taxon>Bacteria</taxon>
        <taxon>Bacillati</taxon>
        <taxon>Bacillota</taxon>
        <taxon>Erysipelotrichia</taxon>
        <taxon>Erysipelotrichales</taxon>
        <taxon>Erysipelotrichaceae</taxon>
        <taxon>Massilicoli</taxon>
    </lineage>
</organism>
<protein>
    <recommendedName>
        <fullName evidence="4">Lipoprotein</fullName>
    </recommendedName>
</protein>
<comment type="caution">
    <text evidence="2">The sequence shown here is derived from an EMBL/GenBank/DDBJ whole genome shotgun (WGS) entry which is preliminary data.</text>
</comment>
<keyword evidence="3" id="KW-1185">Reference proteome</keyword>
<proteinExistence type="predicted"/>
<evidence type="ECO:0008006" key="4">
    <source>
        <dbReference type="Google" id="ProtNLM"/>
    </source>
</evidence>
<dbReference type="RefSeq" id="WP_256197795.1">
    <property type="nucleotide sequence ID" value="NZ_JANGCH010000007.1"/>
</dbReference>
<evidence type="ECO:0000313" key="2">
    <source>
        <dbReference type="EMBL" id="MCQ5121882.1"/>
    </source>
</evidence>
<evidence type="ECO:0000313" key="3">
    <source>
        <dbReference type="Proteomes" id="UP001524435"/>
    </source>
</evidence>
<dbReference type="EMBL" id="JANGCH010000007">
    <property type="protein sequence ID" value="MCQ5121882.1"/>
    <property type="molecule type" value="Genomic_DNA"/>
</dbReference>
<sequence length="239" mass="25990">MKKKIVCGMIIAMCMTLAGCSEKEEKKAAASLTFKDDTVEVMQGDEVDVKDFVKNVEGKVKYPKLNTSEAGEQVLKYVVTGEDGKKKTYELTVNVKAKEETANTQTPEEAPAEEQTEPQTPTTQTPTATPPAANTSGSNGSTTTGSSGGNTTTSPTPPAQNVCVPNGTFGAIGNSGKYFIGNGNTMEEKMSDAETQANDWATQEIFNENSPWYHYDGWLLWSIYDNCGERNDVWTVDFY</sequence>
<dbReference type="PROSITE" id="PS51257">
    <property type="entry name" value="PROKAR_LIPOPROTEIN"/>
    <property type="match status" value="1"/>
</dbReference>
<feature type="compositionally biased region" description="Low complexity" evidence="1">
    <location>
        <begin position="117"/>
        <end position="154"/>
    </location>
</feature>
<reference evidence="2 3" key="1">
    <citation type="submission" date="2022-06" db="EMBL/GenBank/DDBJ databases">
        <title>Isolation of gut microbiota from human fecal samples.</title>
        <authorList>
            <person name="Pamer E.G."/>
            <person name="Barat B."/>
            <person name="Waligurski E."/>
            <person name="Medina S."/>
            <person name="Paddock L."/>
            <person name="Mostad J."/>
        </authorList>
    </citation>
    <scope>NUCLEOTIDE SEQUENCE [LARGE SCALE GENOMIC DNA]</scope>
    <source>
        <strain evidence="2 3">DFI.6.1</strain>
    </source>
</reference>
<accession>A0ABT1SL72</accession>
<name>A0ABT1SL72_9FIRM</name>
<dbReference type="Proteomes" id="UP001524435">
    <property type="component" value="Unassembled WGS sequence"/>
</dbReference>
<feature type="region of interest" description="Disordered" evidence="1">
    <location>
        <begin position="97"/>
        <end position="161"/>
    </location>
</feature>
<evidence type="ECO:0000256" key="1">
    <source>
        <dbReference type="SAM" id="MobiDB-lite"/>
    </source>
</evidence>
<gene>
    <name evidence="2" type="ORF">NE663_06360</name>
</gene>